<name>A0A7J0EH05_9ERIC</name>
<evidence type="ECO:0000313" key="2">
    <source>
        <dbReference type="Proteomes" id="UP000585474"/>
    </source>
</evidence>
<proteinExistence type="predicted"/>
<gene>
    <name evidence="1" type="ORF">Acr_04g0004790</name>
</gene>
<evidence type="ECO:0000313" key="1">
    <source>
        <dbReference type="EMBL" id="GFY85741.1"/>
    </source>
</evidence>
<dbReference type="Proteomes" id="UP000585474">
    <property type="component" value="Unassembled WGS sequence"/>
</dbReference>
<accession>A0A7J0EH05</accession>
<dbReference type="AlphaFoldDB" id="A0A7J0EH05"/>
<sequence>MGCPKRAAVVEGDEGGLWVALEAVEEEGGDGIPAAARVEEREMSVGDERVPVFADDFELGEVLSRKRSKISARRSALPTTASAADLSSEEAEEVEILLLFCAIVTSQTMVLIT</sequence>
<keyword evidence="2" id="KW-1185">Reference proteome</keyword>
<dbReference type="EMBL" id="BJWL01000004">
    <property type="protein sequence ID" value="GFY85741.1"/>
    <property type="molecule type" value="Genomic_DNA"/>
</dbReference>
<comment type="caution">
    <text evidence="1">The sequence shown here is derived from an EMBL/GenBank/DDBJ whole genome shotgun (WGS) entry which is preliminary data.</text>
</comment>
<organism evidence="1 2">
    <name type="scientific">Actinidia rufa</name>
    <dbReference type="NCBI Taxonomy" id="165716"/>
    <lineage>
        <taxon>Eukaryota</taxon>
        <taxon>Viridiplantae</taxon>
        <taxon>Streptophyta</taxon>
        <taxon>Embryophyta</taxon>
        <taxon>Tracheophyta</taxon>
        <taxon>Spermatophyta</taxon>
        <taxon>Magnoliopsida</taxon>
        <taxon>eudicotyledons</taxon>
        <taxon>Gunneridae</taxon>
        <taxon>Pentapetalae</taxon>
        <taxon>asterids</taxon>
        <taxon>Ericales</taxon>
        <taxon>Actinidiaceae</taxon>
        <taxon>Actinidia</taxon>
    </lineage>
</organism>
<protein>
    <submittedName>
        <fullName evidence="1">Uncharacterized protein</fullName>
    </submittedName>
</protein>
<reference evidence="1 2" key="1">
    <citation type="submission" date="2019-07" db="EMBL/GenBank/DDBJ databases">
        <title>De Novo Assembly of kiwifruit Actinidia rufa.</title>
        <authorList>
            <person name="Sugita-Konishi S."/>
            <person name="Sato K."/>
            <person name="Mori E."/>
            <person name="Abe Y."/>
            <person name="Kisaki G."/>
            <person name="Hamano K."/>
            <person name="Suezawa K."/>
            <person name="Otani M."/>
            <person name="Fukuda T."/>
            <person name="Manabe T."/>
            <person name="Gomi K."/>
            <person name="Tabuchi M."/>
            <person name="Akimitsu K."/>
            <person name="Kataoka I."/>
        </authorList>
    </citation>
    <scope>NUCLEOTIDE SEQUENCE [LARGE SCALE GENOMIC DNA]</scope>
    <source>
        <strain evidence="2">cv. Fuchu</strain>
    </source>
</reference>